<comment type="caution">
    <text evidence="2">The sequence shown here is derived from an EMBL/GenBank/DDBJ whole genome shotgun (WGS) entry which is preliminary data.</text>
</comment>
<sequence length="88" mass="9988">MVDTEYCYGTPVSYSTKLEIDFLIHDAFPTQCDVRDSGRIIPLGIKKTHAQLLCFGILATQKRLAYVQKQSPRRNSGSSILDLDQRRV</sequence>
<evidence type="ECO:0000313" key="3">
    <source>
        <dbReference type="Proteomes" id="UP001054945"/>
    </source>
</evidence>
<keyword evidence="3" id="KW-1185">Reference proteome</keyword>
<evidence type="ECO:0000313" key="2">
    <source>
        <dbReference type="EMBL" id="GIY95069.1"/>
    </source>
</evidence>
<accession>A0AAV4XLY2</accession>
<name>A0AAV4XLY2_CAEEX</name>
<proteinExistence type="predicted"/>
<evidence type="ECO:0000256" key="1">
    <source>
        <dbReference type="SAM" id="MobiDB-lite"/>
    </source>
</evidence>
<gene>
    <name evidence="2" type="ORF">CEXT_471511</name>
</gene>
<dbReference type="Proteomes" id="UP001054945">
    <property type="component" value="Unassembled WGS sequence"/>
</dbReference>
<dbReference type="AlphaFoldDB" id="A0AAV4XLY2"/>
<dbReference type="EMBL" id="BPLR01017870">
    <property type="protein sequence ID" value="GIY95069.1"/>
    <property type="molecule type" value="Genomic_DNA"/>
</dbReference>
<organism evidence="2 3">
    <name type="scientific">Caerostris extrusa</name>
    <name type="common">Bark spider</name>
    <name type="synonym">Caerostris bankana</name>
    <dbReference type="NCBI Taxonomy" id="172846"/>
    <lineage>
        <taxon>Eukaryota</taxon>
        <taxon>Metazoa</taxon>
        <taxon>Ecdysozoa</taxon>
        <taxon>Arthropoda</taxon>
        <taxon>Chelicerata</taxon>
        <taxon>Arachnida</taxon>
        <taxon>Araneae</taxon>
        <taxon>Araneomorphae</taxon>
        <taxon>Entelegynae</taxon>
        <taxon>Araneoidea</taxon>
        <taxon>Araneidae</taxon>
        <taxon>Caerostris</taxon>
    </lineage>
</organism>
<reference evidence="2 3" key="1">
    <citation type="submission" date="2021-06" db="EMBL/GenBank/DDBJ databases">
        <title>Caerostris extrusa draft genome.</title>
        <authorList>
            <person name="Kono N."/>
            <person name="Arakawa K."/>
        </authorList>
    </citation>
    <scope>NUCLEOTIDE SEQUENCE [LARGE SCALE GENOMIC DNA]</scope>
</reference>
<feature type="compositionally biased region" description="Polar residues" evidence="1">
    <location>
        <begin position="69"/>
        <end position="79"/>
    </location>
</feature>
<feature type="region of interest" description="Disordered" evidence="1">
    <location>
        <begin position="69"/>
        <end position="88"/>
    </location>
</feature>
<protein>
    <submittedName>
        <fullName evidence="2">Uncharacterized protein</fullName>
    </submittedName>
</protein>